<dbReference type="Proteomes" id="UP000008827">
    <property type="component" value="Chromosome 6"/>
</dbReference>
<gene>
    <name evidence="1" type="ORF">GLYMA_06G139700</name>
</gene>
<evidence type="ECO:0000313" key="3">
    <source>
        <dbReference type="Proteomes" id="UP000008827"/>
    </source>
</evidence>
<dbReference type="HOGENOM" id="CLU_2594556_0_0_1"/>
<keyword evidence="3" id="KW-1185">Reference proteome</keyword>
<reference evidence="1 2" key="1">
    <citation type="journal article" date="2010" name="Nature">
        <title>Genome sequence of the palaeopolyploid soybean.</title>
        <authorList>
            <person name="Schmutz J."/>
            <person name="Cannon S.B."/>
            <person name="Schlueter J."/>
            <person name="Ma J."/>
            <person name="Mitros T."/>
            <person name="Nelson W."/>
            <person name="Hyten D.L."/>
            <person name="Song Q."/>
            <person name="Thelen J.J."/>
            <person name="Cheng J."/>
            <person name="Xu D."/>
            <person name="Hellsten U."/>
            <person name="May G.D."/>
            <person name="Yu Y."/>
            <person name="Sakurai T."/>
            <person name="Umezawa T."/>
            <person name="Bhattacharyya M.K."/>
            <person name="Sandhu D."/>
            <person name="Valliyodan B."/>
            <person name="Lindquist E."/>
            <person name="Peto M."/>
            <person name="Grant D."/>
            <person name="Shu S."/>
            <person name="Goodstein D."/>
            <person name="Barry K."/>
            <person name="Futrell-Griggs M."/>
            <person name="Abernathy B."/>
            <person name="Du J."/>
            <person name="Tian Z."/>
            <person name="Zhu L."/>
            <person name="Gill N."/>
            <person name="Joshi T."/>
            <person name="Libault M."/>
            <person name="Sethuraman A."/>
            <person name="Zhang X.-C."/>
            <person name="Shinozaki K."/>
            <person name="Nguyen H.T."/>
            <person name="Wing R.A."/>
            <person name="Cregan P."/>
            <person name="Specht J."/>
            <person name="Grimwood J."/>
            <person name="Rokhsar D."/>
            <person name="Stacey G."/>
            <person name="Shoemaker R.C."/>
            <person name="Jackson S.A."/>
        </authorList>
    </citation>
    <scope>NUCLEOTIDE SEQUENCE [LARGE SCALE GENOMIC DNA]</scope>
    <source>
        <strain evidence="2">cv. Williams 82</strain>
        <tissue evidence="1">Callus</tissue>
    </source>
</reference>
<dbReference type="EnsemblPlants" id="KRH53671">
    <property type="protein sequence ID" value="KRH53671"/>
    <property type="gene ID" value="GLYMA_06G139700"/>
</dbReference>
<evidence type="ECO:0000313" key="1">
    <source>
        <dbReference type="EMBL" id="KRH53671.1"/>
    </source>
</evidence>
<dbReference type="EMBL" id="CM000839">
    <property type="protein sequence ID" value="KRH53671.1"/>
    <property type="molecule type" value="Genomic_DNA"/>
</dbReference>
<proteinExistence type="predicted"/>
<dbReference type="InParanoid" id="K7KUY7"/>
<protein>
    <submittedName>
        <fullName evidence="1 2">Uncharacterized protein</fullName>
    </submittedName>
</protein>
<dbReference type="PaxDb" id="3847-GLYMA06G14470.1"/>
<sequence length="80" mass="8868">MGKDSQWLYCWPMCVNLIEITSGLSSTLAMAWCEVVKEVLESLSHHHLLDIVGLNLMHGRAKAAFTSTSLWAHKTVIEAG</sequence>
<evidence type="ECO:0000313" key="2">
    <source>
        <dbReference type="EnsemblPlants" id="KRH53671"/>
    </source>
</evidence>
<organism evidence="1">
    <name type="scientific">Glycine max</name>
    <name type="common">Soybean</name>
    <name type="synonym">Glycine hispida</name>
    <dbReference type="NCBI Taxonomy" id="3847"/>
    <lineage>
        <taxon>Eukaryota</taxon>
        <taxon>Viridiplantae</taxon>
        <taxon>Streptophyta</taxon>
        <taxon>Embryophyta</taxon>
        <taxon>Tracheophyta</taxon>
        <taxon>Spermatophyta</taxon>
        <taxon>Magnoliopsida</taxon>
        <taxon>eudicotyledons</taxon>
        <taxon>Gunneridae</taxon>
        <taxon>Pentapetalae</taxon>
        <taxon>rosids</taxon>
        <taxon>fabids</taxon>
        <taxon>Fabales</taxon>
        <taxon>Fabaceae</taxon>
        <taxon>Papilionoideae</taxon>
        <taxon>50 kb inversion clade</taxon>
        <taxon>NPAAA clade</taxon>
        <taxon>indigoferoid/millettioid clade</taxon>
        <taxon>Phaseoleae</taxon>
        <taxon>Glycine</taxon>
        <taxon>Glycine subgen. Soja</taxon>
    </lineage>
</organism>
<accession>K7KUY7</accession>
<reference evidence="1" key="3">
    <citation type="submission" date="2018-07" db="EMBL/GenBank/DDBJ databases">
        <title>WGS assembly of Glycine max.</title>
        <authorList>
            <person name="Schmutz J."/>
            <person name="Cannon S."/>
            <person name="Schlueter J."/>
            <person name="Ma J."/>
            <person name="Mitros T."/>
            <person name="Nelson W."/>
            <person name="Hyten D."/>
            <person name="Song Q."/>
            <person name="Thelen J."/>
            <person name="Cheng J."/>
            <person name="Xu D."/>
            <person name="Hellsten U."/>
            <person name="May G."/>
            <person name="Yu Y."/>
            <person name="Sakurai T."/>
            <person name="Umezawa T."/>
            <person name="Bhattacharyya M."/>
            <person name="Sandhu D."/>
            <person name="Valliyodan B."/>
            <person name="Lindquist E."/>
            <person name="Peto M."/>
            <person name="Grant D."/>
            <person name="Shu S."/>
            <person name="Goodstein D."/>
            <person name="Barry K."/>
            <person name="Futrell-Griggs M."/>
            <person name="Abernathy B."/>
            <person name="Du J."/>
            <person name="Tian Z."/>
            <person name="Zhu L."/>
            <person name="Gill N."/>
            <person name="Joshi T."/>
            <person name="Libault M."/>
            <person name="Sethuraman A."/>
            <person name="Zhang X."/>
            <person name="Shinozaki K."/>
            <person name="Nguyen H."/>
            <person name="Wing R."/>
            <person name="Cregan P."/>
            <person name="Specht J."/>
            <person name="Grimwood J."/>
            <person name="Rokhsar D."/>
            <person name="Stacey G."/>
            <person name="Shoemaker R."/>
            <person name="Jackson S."/>
        </authorList>
    </citation>
    <scope>NUCLEOTIDE SEQUENCE</scope>
    <source>
        <tissue evidence="1">Callus</tissue>
    </source>
</reference>
<name>K7KUY7_SOYBN</name>
<reference evidence="2" key="2">
    <citation type="submission" date="2018-02" db="UniProtKB">
        <authorList>
            <consortium name="EnsemblPlants"/>
        </authorList>
    </citation>
    <scope>IDENTIFICATION</scope>
    <source>
        <strain evidence="2">Williams 82</strain>
    </source>
</reference>
<dbReference type="AlphaFoldDB" id="K7KUY7"/>
<dbReference type="Gramene" id="KRH53671">
    <property type="protein sequence ID" value="KRH53671"/>
    <property type="gene ID" value="GLYMA_06G139700"/>
</dbReference>